<dbReference type="AlphaFoldDB" id="A0A699ZJD7"/>
<sequence length="94" mass="9995">MVGCVMLNTVGGTYTLRLMGNELYPLVSGLSADRKAAYLDGVDPVRDEMQRARAMPCTAHIASVVCSSNTVPGLLHVMPSSDAQHTCERLASAD</sequence>
<keyword evidence="2" id="KW-1185">Reference proteome</keyword>
<comment type="caution">
    <text evidence="1">The sequence shown here is derived from an EMBL/GenBank/DDBJ whole genome shotgun (WGS) entry which is preliminary data.</text>
</comment>
<reference evidence="1 2" key="1">
    <citation type="submission" date="2020-02" db="EMBL/GenBank/DDBJ databases">
        <title>Draft genome sequence of Haematococcus lacustris strain NIES-144.</title>
        <authorList>
            <person name="Morimoto D."/>
            <person name="Nakagawa S."/>
            <person name="Yoshida T."/>
            <person name="Sawayama S."/>
        </authorList>
    </citation>
    <scope>NUCLEOTIDE SEQUENCE [LARGE SCALE GENOMIC DNA]</scope>
    <source>
        <strain evidence="1 2">NIES-144</strain>
    </source>
</reference>
<evidence type="ECO:0000313" key="1">
    <source>
        <dbReference type="EMBL" id="GFH19659.1"/>
    </source>
</evidence>
<protein>
    <submittedName>
        <fullName evidence="1">Uncharacterized protein</fullName>
    </submittedName>
</protein>
<accession>A0A699ZJD7</accession>
<organism evidence="1 2">
    <name type="scientific">Haematococcus lacustris</name>
    <name type="common">Green alga</name>
    <name type="synonym">Haematococcus pluvialis</name>
    <dbReference type="NCBI Taxonomy" id="44745"/>
    <lineage>
        <taxon>Eukaryota</taxon>
        <taxon>Viridiplantae</taxon>
        <taxon>Chlorophyta</taxon>
        <taxon>core chlorophytes</taxon>
        <taxon>Chlorophyceae</taxon>
        <taxon>CS clade</taxon>
        <taxon>Chlamydomonadales</taxon>
        <taxon>Haematococcaceae</taxon>
        <taxon>Haematococcus</taxon>
    </lineage>
</organism>
<dbReference type="Proteomes" id="UP000485058">
    <property type="component" value="Unassembled WGS sequence"/>
</dbReference>
<name>A0A699ZJD7_HAELA</name>
<evidence type="ECO:0000313" key="2">
    <source>
        <dbReference type="Proteomes" id="UP000485058"/>
    </source>
</evidence>
<gene>
    <name evidence="1" type="ORF">HaLaN_16637</name>
</gene>
<dbReference type="EMBL" id="BLLF01001499">
    <property type="protein sequence ID" value="GFH19659.1"/>
    <property type="molecule type" value="Genomic_DNA"/>
</dbReference>
<proteinExistence type="predicted"/>